<reference evidence="3 4" key="1">
    <citation type="submission" date="2019-03" db="EMBL/GenBank/DDBJ databases">
        <title>Paraburkholderia sp. 7MH5, isolated from subtropical forest soil.</title>
        <authorList>
            <person name="Gao Z.-H."/>
            <person name="Qiu L.-H."/>
        </authorList>
    </citation>
    <scope>NUCLEOTIDE SEQUENCE [LARGE SCALE GENOMIC DNA]</scope>
    <source>
        <strain evidence="3 4">7MH5</strain>
    </source>
</reference>
<dbReference type="OrthoDB" id="9768004at2"/>
<dbReference type="InterPro" id="IPR051043">
    <property type="entry name" value="Sulfatase_Mod_Factor_Kinase"/>
</dbReference>
<dbReference type="Pfam" id="PF03781">
    <property type="entry name" value="FGE-sulfatase"/>
    <property type="match status" value="1"/>
</dbReference>
<accession>A0A4P7CZE2</accession>
<sequence length="381" mass="42819">MGAEARVKRGEPNKTKECGARLFPPGREEADRAKLWRYLWEKREIRHRTLIMFQLFGTWNREFMARLSTSRRFTAMTSAAIWLTFCLPACSQQNSQTPDVKALVKKSLADMVFVKGGTFMMGDFGPSATPEKLPYTAQHENKPAHQITLDSFSIGRYKVTYADFDVYTKATGKPSWPQDAIDITYKRPDYPVGVPWQMAKDYCQWLGQQSGLPIDLPTEAQWEYAARSGGKPLIFATDNGKWEPDRNFPSGDTVANKLAPDFGYGGVSMGTYPIGKYPPNPLGLYDMGFDGRDWVNDWFAPDYYDHSPEKNPQGPATGTEKVIRGEEGGSDETAMTIYRYKKKPAPYALKTLIAGKPVMATFVTDTFRCAVQNTSKVPQGN</sequence>
<dbReference type="PANTHER" id="PTHR23150">
    <property type="entry name" value="SULFATASE MODIFYING FACTOR 1, 2"/>
    <property type="match status" value="1"/>
</dbReference>
<dbReference type="KEGG" id="ppai:E1956_31600"/>
<dbReference type="PANTHER" id="PTHR23150:SF19">
    <property type="entry name" value="FORMYLGLYCINE-GENERATING ENZYME"/>
    <property type="match status" value="1"/>
</dbReference>
<dbReference type="EMBL" id="CP038150">
    <property type="protein sequence ID" value="QBR01706.1"/>
    <property type="molecule type" value="Genomic_DNA"/>
</dbReference>
<evidence type="ECO:0000256" key="1">
    <source>
        <dbReference type="SAM" id="MobiDB-lite"/>
    </source>
</evidence>
<keyword evidence="4" id="KW-1185">Reference proteome</keyword>
<evidence type="ECO:0000313" key="3">
    <source>
        <dbReference type="EMBL" id="QBR01706.1"/>
    </source>
</evidence>
<dbReference type="SUPFAM" id="SSF56436">
    <property type="entry name" value="C-type lectin-like"/>
    <property type="match status" value="1"/>
</dbReference>
<dbReference type="Gene3D" id="3.90.1580.10">
    <property type="entry name" value="paralog of FGE (formylglycine-generating enzyme)"/>
    <property type="match status" value="1"/>
</dbReference>
<dbReference type="InterPro" id="IPR042095">
    <property type="entry name" value="SUMF_sf"/>
</dbReference>
<name>A0A4P7CZE2_9BURK</name>
<protein>
    <submittedName>
        <fullName evidence="3">Sulfatase modifying factor 1</fullName>
    </submittedName>
</protein>
<evidence type="ECO:0000259" key="2">
    <source>
        <dbReference type="Pfam" id="PF03781"/>
    </source>
</evidence>
<feature type="region of interest" description="Disordered" evidence="1">
    <location>
        <begin position="306"/>
        <end position="328"/>
    </location>
</feature>
<dbReference type="Proteomes" id="UP000295727">
    <property type="component" value="Chromosome 3"/>
</dbReference>
<proteinExistence type="predicted"/>
<dbReference type="InterPro" id="IPR005532">
    <property type="entry name" value="SUMF_dom"/>
</dbReference>
<organism evidence="3 4">
    <name type="scientific">Paraburkholderia pallida</name>
    <dbReference type="NCBI Taxonomy" id="2547399"/>
    <lineage>
        <taxon>Bacteria</taxon>
        <taxon>Pseudomonadati</taxon>
        <taxon>Pseudomonadota</taxon>
        <taxon>Betaproteobacteria</taxon>
        <taxon>Burkholderiales</taxon>
        <taxon>Burkholderiaceae</taxon>
        <taxon>Paraburkholderia</taxon>
    </lineage>
</organism>
<dbReference type="RefSeq" id="WP_134756634.1">
    <property type="nucleotide sequence ID" value="NZ_CP038150.1"/>
</dbReference>
<gene>
    <name evidence="3" type="ORF">E1956_31600</name>
</gene>
<dbReference type="InterPro" id="IPR016187">
    <property type="entry name" value="CTDL_fold"/>
</dbReference>
<dbReference type="AlphaFoldDB" id="A0A4P7CZE2"/>
<evidence type="ECO:0000313" key="4">
    <source>
        <dbReference type="Proteomes" id="UP000295727"/>
    </source>
</evidence>
<dbReference type="GO" id="GO:0120147">
    <property type="term" value="F:formylglycine-generating oxidase activity"/>
    <property type="evidence" value="ECO:0007669"/>
    <property type="project" value="TreeGrafter"/>
</dbReference>
<feature type="domain" description="Sulfatase-modifying factor enzyme-like" evidence="2">
    <location>
        <begin position="108"/>
        <end position="340"/>
    </location>
</feature>